<evidence type="ECO:0000313" key="1">
    <source>
        <dbReference type="EMBL" id="GEB30827.1"/>
    </source>
</evidence>
<sequence length="205" mass="23947">MSEFTSGFLMERIHMGKVAKYAQSRSVMKELNHKWIVYLTEGDNDAGIMDMSHEYPVMYFDHEEDHGWGYRIYDHGKIIASLRINYELEEGLLWEMAQERYPEGDLIEIVYKQAGDELREEIKNNFDELILQSFAEANIGSFAVFGFTHEQLETLNATLTPSEVRSGSNIFQIVNTFKSVLQLEEMSWINYDHVVEDANYDLMFD</sequence>
<protein>
    <submittedName>
        <fullName evidence="1">Uncharacterized protein</fullName>
    </submittedName>
</protein>
<proteinExistence type="predicted"/>
<comment type="caution">
    <text evidence="1">The sequence shown here is derived from an EMBL/GenBank/DDBJ whole genome shotgun (WGS) entry which is preliminary data.</text>
</comment>
<keyword evidence="2" id="KW-1185">Reference proteome</keyword>
<accession>A0A4Y3PBL2</accession>
<evidence type="ECO:0000313" key="2">
    <source>
        <dbReference type="Proteomes" id="UP000316882"/>
    </source>
</evidence>
<dbReference type="AlphaFoldDB" id="A0A4Y3PBL2"/>
<dbReference type="Proteomes" id="UP000316882">
    <property type="component" value="Unassembled WGS sequence"/>
</dbReference>
<name>A0A4Y3PBL2_BREPA</name>
<reference evidence="1 2" key="1">
    <citation type="submission" date="2019-06" db="EMBL/GenBank/DDBJ databases">
        <title>Whole genome shotgun sequence of Brevibacillus parabrevis NBRC 12334.</title>
        <authorList>
            <person name="Hosoyama A."/>
            <person name="Uohara A."/>
            <person name="Ohji S."/>
            <person name="Ichikawa N."/>
        </authorList>
    </citation>
    <scope>NUCLEOTIDE SEQUENCE [LARGE SCALE GENOMIC DNA]</scope>
    <source>
        <strain evidence="1 2">NBRC 12334</strain>
    </source>
</reference>
<organism evidence="1 2">
    <name type="scientific">Brevibacillus parabrevis</name>
    <dbReference type="NCBI Taxonomy" id="54914"/>
    <lineage>
        <taxon>Bacteria</taxon>
        <taxon>Bacillati</taxon>
        <taxon>Bacillota</taxon>
        <taxon>Bacilli</taxon>
        <taxon>Bacillales</taxon>
        <taxon>Paenibacillaceae</taxon>
        <taxon>Brevibacillus</taxon>
    </lineage>
</organism>
<dbReference type="RefSeq" id="WP_122965285.1">
    <property type="nucleotide sequence ID" value="NZ_BJMH01000002.1"/>
</dbReference>
<gene>
    <name evidence="1" type="ORF">BPA01_04070</name>
</gene>
<dbReference type="EMBL" id="BJMH01000002">
    <property type="protein sequence ID" value="GEB30827.1"/>
    <property type="molecule type" value="Genomic_DNA"/>
</dbReference>